<gene>
    <name evidence="2" type="ORF">TKK_011043</name>
</gene>
<dbReference type="Proteomes" id="UP001627154">
    <property type="component" value="Unassembled WGS sequence"/>
</dbReference>
<sequence>MASPSERMAKPSQDSVIYMDELASGHSRSASPSIRLSSRPSSPVVVDESQSHPQLHPHVSERSLVPYDTHHLQAELLHSQIARRRNSEYDEDLTHDAELVDPEYIFDENGDGKRDDGSHRNNNRPAGGIDDGLFDDNDDEERRLVTWAVVSPVTSGQRLPRGVPGVRGWHDGAHPRHERLPAEEDHSPGHDGSGAHLGQRQSVPLRVAVERPAPLLLPLAHHDRPESLSAGGRRHRPHLEQPLQRQGRRADVQGQSRQQLDGHLRLPRDDTQRLHFVLRGRRQRPRGRAGQRQPGPRHLTKIPRGTRGRLQRYDKSSR</sequence>
<proteinExistence type="predicted"/>
<accession>A0ABD2WPH1</accession>
<comment type="caution">
    <text evidence="2">The sequence shown here is derived from an EMBL/GenBank/DDBJ whole genome shotgun (WGS) entry which is preliminary data.</text>
</comment>
<evidence type="ECO:0000256" key="1">
    <source>
        <dbReference type="SAM" id="MobiDB-lite"/>
    </source>
</evidence>
<dbReference type="EMBL" id="JBJJXI010000088">
    <property type="protein sequence ID" value="KAL3394760.1"/>
    <property type="molecule type" value="Genomic_DNA"/>
</dbReference>
<feature type="compositionally biased region" description="Basic residues" evidence="1">
    <location>
        <begin position="276"/>
        <end position="289"/>
    </location>
</feature>
<evidence type="ECO:0000313" key="3">
    <source>
        <dbReference type="Proteomes" id="UP001627154"/>
    </source>
</evidence>
<feature type="compositionally biased region" description="Basic and acidic residues" evidence="1">
    <location>
        <begin position="260"/>
        <end position="273"/>
    </location>
</feature>
<feature type="region of interest" description="Disordered" evidence="1">
    <location>
        <begin position="216"/>
        <end position="318"/>
    </location>
</feature>
<feature type="compositionally biased region" description="Acidic residues" evidence="1">
    <location>
        <begin position="99"/>
        <end position="109"/>
    </location>
</feature>
<evidence type="ECO:0000313" key="2">
    <source>
        <dbReference type="EMBL" id="KAL3394760.1"/>
    </source>
</evidence>
<reference evidence="2 3" key="1">
    <citation type="journal article" date="2024" name="bioRxiv">
        <title>A reference genome for Trichogramma kaykai: A tiny desert-dwelling parasitoid wasp with competing sex-ratio distorters.</title>
        <authorList>
            <person name="Culotta J."/>
            <person name="Lindsey A.R."/>
        </authorList>
    </citation>
    <scope>NUCLEOTIDE SEQUENCE [LARGE SCALE GENOMIC DNA]</scope>
    <source>
        <strain evidence="2 3">KSX58</strain>
    </source>
</reference>
<feature type="compositionally biased region" description="Basic and acidic residues" evidence="1">
    <location>
        <begin position="168"/>
        <end position="189"/>
    </location>
</feature>
<feature type="compositionally biased region" description="Basic and acidic residues" evidence="1">
    <location>
        <begin position="110"/>
        <end position="119"/>
    </location>
</feature>
<feature type="region of interest" description="Disordered" evidence="1">
    <location>
        <begin position="93"/>
        <end position="137"/>
    </location>
</feature>
<feature type="region of interest" description="Disordered" evidence="1">
    <location>
        <begin position="154"/>
        <end position="199"/>
    </location>
</feature>
<protein>
    <submittedName>
        <fullName evidence="2">Uncharacterized protein</fullName>
    </submittedName>
</protein>
<organism evidence="2 3">
    <name type="scientific">Trichogramma kaykai</name>
    <dbReference type="NCBI Taxonomy" id="54128"/>
    <lineage>
        <taxon>Eukaryota</taxon>
        <taxon>Metazoa</taxon>
        <taxon>Ecdysozoa</taxon>
        <taxon>Arthropoda</taxon>
        <taxon>Hexapoda</taxon>
        <taxon>Insecta</taxon>
        <taxon>Pterygota</taxon>
        <taxon>Neoptera</taxon>
        <taxon>Endopterygota</taxon>
        <taxon>Hymenoptera</taxon>
        <taxon>Apocrita</taxon>
        <taxon>Proctotrupomorpha</taxon>
        <taxon>Chalcidoidea</taxon>
        <taxon>Trichogrammatidae</taxon>
        <taxon>Trichogramma</taxon>
    </lineage>
</organism>
<feature type="region of interest" description="Disordered" evidence="1">
    <location>
        <begin position="21"/>
        <end position="62"/>
    </location>
</feature>
<feature type="compositionally biased region" description="Basic residues" evidence="1">
    <location>
        <begin position="298"/>
        <end position="310"/>
    </location>
</feature>
<dbReference type="AlphaFoldDB" id="A0ABD2WPH1"/>
<keyword evidence="3" id="KW-1185">Reference proteome</keyword>
<feature type="compositionally biased region" description="Low complexity" evidence="1">
    <location>
        <begin position="27"/>
        <end position="46"/>
    </location>
</feature>
<name>A0ABD2WPH1_9HYME</name>